<accession>A0A3S4CJ70</accession>
<dbReference type="EMBL" id="UZWE01000030">
    <property type="protein sequence ID" value="VDS08865.1"/>
    <property type="molecule type" value="Genomic_DNA"/>
</dbReference>
<dbReference type="InterPro" id="IPR018873">
    <property type="entry name" value="KilA-N_DNA-bd_domain"/>
</dbReference>
<gene>
    <name evidence="2" type="ORF">PARHAE_02050</name>
</gene>
<sequence>MTAYSPNMNLPVVQIADTQVQQIAYKGEPVVTFAMVDEIHQRADGTAGRNFRENRDRFDEGRDFIRISADEIRRHKIMEISSKAHGDVVLLTERGYLKLVKPMQDDRAWEVQGEMIDCYFKVKNAEPLDRPIMSTALSREARLQFKQSLWLAKQCKLDGNQAILSANHATRVLTGVDMMGLIGVSRVEAPDDHQDINPSEIGNRLGGFKAVAVNRMLCDHGYQVQFRDYKGRPYYELTDKGRAAGARMKDTKKKHDNGTPVLQLMWSSRIVDALRGDLEGASA</sequence>
<dbReference type="AlphaFoldDB" id="A0A3S4CJ70"/>
<evidence type="ECO:0000259" key="1">
    <source>
        <dbReference type="Pfam" id="PF10543"/>
    </source>
</evidence>
<dbReference type="Proteomes" id="UP000270743">
    <property type="component" value="Unassembled WGS sequence"/>
</dbReference>
<protein>
    <submittedName>
        <fullName evidence="2">ORF6N domain protein</fullName>
    </submittedName>
</protein>
<evidence type="ECO:0000313" key="2">
    <source>
        <dbReference type="EMBL" id="VDS08865.1"/>
    </source>
</evidence>
<name>A0A3S4CJ70_9RHOB</name>
<organism evidence="2 3">
    <name type="scientific">Paracoccus haematequi</name>
    <dbReference type="NCBI Taxonomy" id="2491866"/>
    <lineage>
        <taxon>Bacteria</taxon>
        <taxon>Pseudomonadati</taxon>
        <taxon>Pseudomonadota</taxon>
        <taxon>Alphaproteobacteria</taxon>
        <taxon>Rhodobacterales</taxon>
        <taxon>Paracoccaceae</taxon>
        <taxon>Paracoccus</taxon>
    </lineage>
</organism>
<feature type="domain" description="KilA-N DNA-binding" evidence="1">
    <location>
        <begin position="22"/>
        <end position="101"/>
    </location>
</feature>
<proteinExistence type="predicted"/>
<evidence type="ECO:0000313" key="3">
    <source>
        <dbReference type="Proteomes" id="UP000270743"/>
    </source>
</evidence>
<dbReference type="Pfam" id="PF10543">
    <property type="entry name" value="ORF6N"/>
    <property type="match status" value="1"/>
</dbReference>
<reference evidence="2 3" key="1">
    <citation type="submission" date="2018-12" db="EMBL/GenBank/DDBJ databases">
        <authorList>
            <person name="Criscuolo A."/>
        </authorList>
    </citation>
    <scope>NUCLEOTIDE SEQUENCE [LARGE SCALE GENOMIC DNA]</scope>
    <source>
        <strain evidence="2">ACIP1116241</strain>
    </source>
</reference>
<dbReference type="OrthoDB" id="7225519at2"/>
<keyword evidence="3" id="KW-1185">Reference proteome</keyword>